<feature type="compositionally biased region" description="Acidic residues" evidence="1">
    <location>
        <begin position="78"/>
        <end position="88"/>
    </location>
</feature>
<feature type="region of interest" description="Disordered" evidence="1">
    <location>
        <begin position="1"/>
        <end position="104"/>
    </location>
</feature>
<dbReference type="EMBL" id="NMUH01004943">
    <property type="protein sequence ID" value="MQM11324.1"/>
    <property type="molecule type" value="Genomic_DNA"/>
</dbReference>
<feature type="compositionally biased region" description="Basic and acidic residues" evidence="1">
    <location>
        <begin position="49"/>
        <end position="77"/>
    </location>
</feature>
<dbReference type="AlphaFoldDB" id="A0A843X300"/>
<feature type="compositionally biased region" description="Basic and acidic residues" evidence="1">
    <location>
        <begin position="89"/>
        <end position="104"/>
    </location>
</feature>
<sequence>MYINKILADPPHPPPNPIPIEPSRFDSGSTGRDPELLVFGGPTRLLRPISKDGRPFAPREVKESLCVEKKDKNRGGEGEGEGEEEEKPDEGGKEEWCRTQNGEDRGWENYNSIEELGYSQPGFCKADQIGPNGIKLGRARFVIRMAPKKGNSEDIGWQHGTALGSRHNYKYNYCDHTRQGGGVSRLKKHLAVKRLMVEYLKDVRVEAVRKRADREMQERIISGRQRDEDDDDEL</sequence>
<keyword evidence="3" id="KW-1185">Reference proteome</keyword>
<comment type="caution">
    <text evidence="2">The sequence shown here is derived from an EMBL/GenBank/DDBJ whole genome shotgun (WGS) entry which is preliminary data.</text>
</comment>
<gene>
    <name evidence="2" type="ORF">Taro_044235</name>
</gene>
<feature type="compositionally biased region" description="Pro residues" evidence="1">
    <location>
        <begin position="10"/>
        <end position="20"/>
    </location>
</feature>
<evidence type="ECO:0000313" key="3">
    <source>
        <dbReference type="Proteomes" id="UP000652761"/>
    </source>
</evidence>
<reference evidence="2" key="1">
    <citation type="submission" date="2017-07" db="EMBL/GenBank/DDBJ databases">
        <title>Taro Niue Genome Assembly and Annotation.</title>
        <authorList>
            <person name="Atibalentja N."/>
            <person name="Keating K."/>
            <person name="Fields C.J."/>
        </authorList>
    </citation>
    <scope>NUCLEOTIDE SEQUENCE</scope>
    <source>
        <strain evidence="2">Niue_2</strain>
        <tissue evidence="2">Leaf</tissue>
    </source>
</reference>
<organism evidence="2 3">
    <name type="scientific">Colocasia esculenta</name>
    <name type="common">Wild taro</name>
    <name type="synonym">Arum esculentum</name>
    <dbReference type="NCBI Taxonomy" id="4460"/>
    <lineage>
        <taxon>Eukaryota</taxon>
        <taxon>Viridiplantae</taxon>
        <taxon>Streptophyta</taxon>
        <taxon>Embryophyta</taxon>
        <taxon>Tracheophyta</taxon>
        <taxon>Spermatophyta</taxon>
        <taxon>Magnoliopsida</taxon>
        <taxon>Liliopsida</taxon>
        <taxon>Araceae</taxon>
        <taxon>Aroideae</taxon>
        <taxon>Colocasieae</taxon>
        <taxon>Colocasia</taxon>
    </lineage>
</organism>
<accession>A0A843X300</accession>
<evidence type="ECO:0000256" key="1">
    <source>
        <dbReference type="SAM" id="MobiDB-lite"/>
    </source>
</evidence>
<dbReference type="PANTHER" id="PTHR46951:SF3">
    <property type="entry name" value="OS01G0547200 PROTEIN"/>
    <property type="match status" value="1"/>
</dbReference>
<name>A0A843X300_COLES</name>
<proteinExistence type="predicted"/>
<dbReference type="PANTHER" id="PTHR46951">
    <property type="entry name" value="BED-TYPE DOMAIN-CONTAINING PROTEIN"/>
    <property type="match status" value="1"/>
</dbReference>
<protein>
    <submittedName>
        <fullName evidence="2">Uncharacterized protein</fullName>
    </submittedName>
</protein>
<dbReference type="OrthoDB" id="695134at2759"/>
<dbReference type="Proteomes" id="UP000652761">
    <property type="component" value="Unassembled WGS sequence"/>
</dbReference>
<feature type="region of interest" description="Disordered" evidence="1">
    <location>
        <begin position="212"/>
        <end position="234"/>
    </location>
</feature>
<evidence type="ECO:0000313" key="2">
    <source>
        <dbReference type="EMBL" id="MQM11324.1"/>
    </source>
</evidence>